<reference evidence="2 3" key="1">
    <citation type="submission" date="2014-04" db="EMBL/GenBank/DDBJ databases">
        <authorList>
            <consortium name="DOE Joint Genome Institute"/>
            <person name="Kuo A."/>
            <person name="Tarkka M."/>
            <person name="Buscot F."/>
            <person name="Kohler A."/>
            <person name="Nagy L.G."/>
            <person name="Floudas D."/>
            <person name="Copeland A."/>
            <person name="Barry K.W."/>
            <person name="Cichocki N."/>
            <person name="Veneault-Fourrey C."/>
            <person name="LaButti K."/>
            <person name="Lindquist E.A."/>
            <person name="Lipzen A."/>
            <person name="Lundell T."/>
            <person name="Morin E."/>
            <person name="Murat C."/>
            <person name="Sun H."/>
            <person name="Tunlid A."/>
            <person name="Henrissat B."/>
            <person name="Grigoriev I.V."/>
            <person name="Hibbett D.S."/>
            <person name="Martin F."/>
            <person name="Nordberg H.P."/>
            <person name="Cantor M.N."/>
            <person name="Hua S.X."/>
        </authorList>
    </citation>
    <scope>NUCLEOTIDE SEQUENCE [LARGE SCALE GENOMIC DNA]</scope>
    <source>
        <strain evidence="2 3">F 1598</strain>
    </source>
</reference>
<feature type="compositionally biased region" description="Polar residues" evidence="1">
    <location>
        <begin position="289"/>
        <end position="305"/>
    </location>
</feature>
<protein>
    <submittedName>
        <fullName evidence="2">Uncharacterized protein</fullName>
    </submittedName>
</protein>
<dbReference type="EMBL" id="KN833014">
    <property type="protein sequence ID" value="KIM78739.1"/>
    <property type="molecule type" value="Genomic_DNA"/>
</dbReference>
<feature type="compositionally biased region" description="Polar residues" evidence="1">
    <location>
        <begin position="67"/>
        <end position="78"/>
    </location>
</feature>
<organism evidence="2 3">
    <name type="scientific">Piloderma croceum (strain F 1598)</name>
    <dbReference type="NCBI Taxonomy" id="765440"/>
    <lineage>
        <taxon>Eukaryota</taxon>
        <taxon>Fungi</taxon>
        <taxon>Dikarya</taxon>
        <taxon>Basidiomycota</taxon>
        <taxon>Agaricomycotina</taxon>
        <taxon>Agaricomycetes</taxon>
        <taxon>Agaricomycetidae</taxon>
        <taxon>Atheliales</taxon>
        <taxon>Atheliaceae</taxon>
        <taxon>Piloderma</taxon>
    </lineage>
</organism>
<keyword evidence="3" id="KW-1185">Reference proteome</keyword>
<name>A0A0C3FG06_PILCF</name>
<accession>A0A0C3FG06</accession>
<proteinExistence type="predicted"/>
<dbReference type="InParanoid" id="A0A0C3FG06"/>
<reference evidence="3" key="2">
    <citation type="submission" date="2015-01" db="EMBL/GenBank/DDBJ databases">
        <title>Evolutionary Origins and Diversification of the Mycorrhizal Mutualists.</title>
        <authorList>
            <consortium name="DOE Joint Genome Institute"/>
            <consortium name="Mycorrhizal Genomics Consortium"/>
            <person name="Kohler A."/>
            <person name="Kuo A."/>
            <person name="Nagy L.G."/>
            <person name="Floudas D."/>
            <person name="Copeland A."/>
            <person name="Barry K.W."/>
            <person name="Cichocki N."/>
            <person name="Veneault-Fourrey C."/>
            <person name="LaButti K."/>
            <person name="Lindquist E.A."/>
            <person name="Lipzen A."/>
            <person name="Lundell T."/>
            <person name="Morin E."/>
            <person name="Murat C."/>
            <person name="Riley R."/>
            <person name="Ohm R."/>
            <person name="Sun H."/>
            <person name="Tunlid A."/>
            <person name="Henrissat B."/>
            <person name="Grigoriev I.V."/>
            <person name="Hibbett D.S."/>
            <person name="Martin F."/>
        </authorList>
    </citation>
    <scope>NUCLEOTIDE SEQUENCE [LARGE SCALE GENOMIC DNA]</scope>
    <source>
        <strain evidence="3">F 1598</strain>
    </source>
</reference>
<evidence type="ECO:0000313" key="2">
    <source>
        <dbReference type="EMBL" id="KIM78739.1"/>
    </source>
</evidence>
<evidence type="ECO:0000313" key="3">
    <source>
        <dbReference type="Proteomes" id="UP000054166"/>
    </source>
</evidence>
<dbReference type="AlphaFoldDB" id="A0A0C3FG06"/>
<evidence type="ECO:0000256" key="1">
    <source>
        <dbReference type="SAM" id="MobiDB-lite"/>
    </source>
</evidence>
<gene>
    <name evidence="2" type="ORF">PILCRDRAFT_10958</name>
</gene>
<dbReference type="HOGENOM" id="CLU_423950_0_0_1"/>
<feature type="region of interest" description="Disordered" evidence="1">
    <location>
        <begin position="289"/>
        <end position="308"/>
    </location>
</feature>
<feature type="region of interest" description="Disordered" evidence="1">
    <location>
        <begin position="55"/>
        <end position="83"/>
    </location>
</feature>
<sequence>MFGGDAPSPLSRDFPYLPPSHLDSWAQNLADLHPHSADFLPSYRSLSSSHAQGFFADGSLRRPPGTTGYNVDDSSSLDNFPPLLSPAPPAGSYGIRRPFISQHPPDGGLLNADAWRSLTHSRANMLHPTHELAEYFPGCPQPLRRLAPPAPPTDAFRSFPPLDSFTPSNSLSVGVTSSRLPADMPHLTHEPAKYFQGCPQPLHRLAPPAPSTDPLLDFFMPSNSLSVGVTPSPQRQSFQGGGLPAGMPHLTHEPPKYFQGCPQPLHRLAPPTPPTDAFRSLPPLDSFTPSNSLSVGATLSPQRQYSMRGRPPNFNCNRQTNSPYSVAAPLAPHFYSHVAEIKLPSLHGAWDSISTPSASSPIASASVALSIPCPSTIIEPPPEVMVVATNSGHREVVRHVFPVISDAAIDNIIHQACEGPRAFIIQSGDRRQLKTSMARSWSNDLLQIVNCFFYEDSASTINFNFKRVDVIHSTKRTKHLEQLIKHNQTRASKLLDRLRFMNDEKKGECRNPVIEEIFKFLSSKERLTKLGLMEEVERLGTIPGFIIRYGLVLTLHGLKKLSCGFWDPDKESQLTHTDYKLYMRKHIDQVVERMESNPDSAKRLWILFLKVQGSHPKYITLSENVELGDELKQSKLSGKRRRNSWS</sequence>
<dbReference type="Proteomes" id="UP000054166">
    <property type="component" value="Unassembled WGS sequence"/>
</dbReference>